<sequence length="87" mass="9460">MAVFIHFMKSVTDTAPPGPANCGMEASSALTTRSEGLESALPWCSTRPVRAAVVVFIVWVQVRADQLFNRVLEVVLESVFHGGLFPL</sequence>
<dbReference type="EMBL" id="JAEFCI010008894">
    <property type="protein sequence ID" value="KAG5458160.1"/>
    <property type="molecule type" value="Genomic_DNA"/>
</dbReference>
<organism evidence="1 2">
    <name type="scientific">Olpidium bornovanus</name>
    <dbReference type="NCBI Taxonomy" id="278681"/>
    <lineage>
        <taxon>Eukaryota</taxon>
        <taxon>Fungi</taxon>
        <taxon>Fungi incertae sedis</taxon>
        <taxon>Olpidiomycota</taxon>
        <taxon>Olpidiomycotina</taxon>
        <taxon>Olpidiomycetes</taxon>
        <taxon>Olpidiales</taxon>
        <taxon>Olpidiaceae</taxon>
        <taxon>Olpidium</taxon>
    </lineage>
</organism>
<dbReference type="AlphaFoldDB" id="A0A8H7ZS28"/>
<name>A0A8H7ZS28_9FUNG</name>
<gene>
    <name evidence="1" type="ORF">BJ554DRAFT_1671</name>
</gene>
<dbReference type="Proteomes" id="UP000673691">
    <property type="component" value="Unassembled WGS sequence"/>
</dbReference>
<keyword evidence="2" id="KW-1185">Reference proteome</keyword>
<evidence type="ECO:0000313" key="1">
    <source>
        <dbReference type="EMBL" id="KAG5458160.1"/>
    </source>
</evidence>
<reference evidence="1 2" key="1">
    <citation type="journal article" name="Sci. Rep.">
        <title>Genome-scale phylogenetic analyses confirm Olpidium as the closest living zoosporic fungus to the non-flagellated, terrestrial fungi.</title>
        <authorList>
            <person name="Chang Y."/>
            <person name="Rochon D."/>
            <person name="Sekimoto S."/>
            <person name="Wang Y."/>
            <person name="Chovatia M."/>
            <person name="Sandor L."/>
            <person name="Salamov A."/>
            <person name="Grigoriev I.V."/>
            <person name="Stajich J.E."/>
            <person name="Spatafora J.W."/>
        </authorList>
    </citation>
    <scope>NUCLEOTIDE SEQUENCE [LARGE SCALE GENOMIC DNA]</scope>
    <source>
        <strain evidence="1">S191</strain>
    </source>
</reference>
<evidence type="ECO:0000313" key="2">
    <source>
        <dbReference type="Proteomes" id="UP000673691"/>
    </source>
</evidence>
<comment type="caution">
    <text evidence="1">The sequence shown here is derived from an EMBL/GenBank/DDBJ whole genome shotgun (WGS) entry which is preliminary data.</text>
</comment>
<protein>
    <submittedName>
        <fullName evidence="1">Uncharacterized protein</fullName>
    </submittedName>
</protein>
<accession>A0A8H7ZS28</accession>
<proteinExistence type="predicted"/>